<dbReference type="CDD" id="cd23509">
    <property type="entry name" value="Gnk2-like"/>
    <property type="match status" value="2"/>
</dbReference>
<evidence type="ECO:0000256" key="2">
    <source>
        <dbReference type="ARBA" id="ARBA00022737"/>
    </source>
</evidence>
<keyword evidence="6" id="KW-1185">Reference proteome</keyword>
<accession>A0AAN9F9Q1</accession>
<evidence type="ECO:0000313" key="6">
    <source>
        <dbReference type="Proteomes" id="UP001372338"/>
    </source>
</evidence>
<dbReference type="PANTHER" id="PTHR32099:SF42">
    <property type="entry name" value="CYSTEINE-RICH RECEPTOR-LIKE PROTEIN KINASE 9-RELATED"/>
    <property type="match status" value="1"/>
</dbReference>
<keyword evidence="1" id="KW-0732">Signal</keyword>
<dbReference type="InterPro" id="IPR002902">
    <property type="entry name" value="GNK2"/>
</dbReference>
<dbReference type="EMBL" id="JAYWIO010000004">
    <property type="protein sequence ID" value="KAK7269968.1"/>
    <property type="molecule type" value="Genomic_DNA"/>
</dbReference>
<evidence type="ECO:0000313" key="5">
    <source>
        <dbReference type="EMBL" id="KAK7269968.1"/>
    </source>
</evidence>
<dbReference type="InterPro" id="IPR038408">
    <property type="entry name" value="GNK2_sf"/>
</dbReference>
<proteinExistence type="predicted"/>
<evidence type="ECO:0000259" key="4">
    <source>
        <dbReference type="PROSITE" id="PS51473"/>
    </source>
</evidence>
<keyword evidence="3" id="KW-0472">Membrane</keyword>
<dbReference type="Pfam" id="PF01657">
    <property type="entry name" value="Stress-antifung"/>
    <property type="match status" value="2"/>
</dbReference>
<gene>
    <name evidence="5" type="ORF">RIF29_22794</name>
</gene>
<dbReference type="PROSITE" id="PS51473">
    <property type="entry name" value="GNK2"/>
    <property type="match status" value="2"/>
</dbReference>
<organism evidence="5 6">
    <name type="scientific">Crotalaria pallida</name>
    <name type="common">Smooth rattlebox</name>
    <name type="synonym">Crotalaria striata</name>
    <dbReference type="NCBI Taxonomy" id="3830"/>
    <lineage>
        <taxon>Eukaryota</taxon>
        <taxon>Viridiplantae</taxon>
        <taxon>Streptophyta</taxon>
        <taxon>Embryophyta</taxon>
        <taxon>Tracheophyta</taxon>
        <taxon>Spermatophyta</taxon>
        <taxon>Magnoliopsida</taxon>
        <taxon>eudicotyledons</taxon>
        <taxon>Gunneridae</taxon>
        <taxon>Pentapetalae</taxon>
        <taxon>rosids</taxon>
        <taxon>fabids</taxon>
        <taxon>Fabales</taxon>
        <taxon>Fabaceae</taxon>
        <taxon>Papilionoideae</taxon>
        <taxon>50 kb inversion clade</taxon>
        <taxon>genistoids sensu lato</taxon>
        <taxon>core genistoids</taxon>
        <taxon>Crotalarieae</taxon>
        <taxon>Crotalaria</taxon>
    </lineage>
</organism>
<dbReference type="SUPFAM" id="SSF56112">
    <property type="entry name" value="Protein kinase-like (PK-like)"/>
    <property type="match status" value="1"/>
</dbReference>
<evidence type="ECO:0000256" key="3">
    <source>
        <dbReference type="SAM" id="Phobius"/>
    </source>
</evidence>
<name>A0AAN9F9Q1_CROPI</name>
<dbReference type="AlphaFoldDB" id="A0AAN9F9Q1"/>
<keyword evidence="2" id="KW-0677">Repeat</keyword>
<feature type="domain" description="Gnk2-homologous" evidence="4">
    <location>
        <begin position="38"/>
        <end position="144"/>
    </location>
</feature>
<reference evidence="5 6" key="1">
    <citation type="submission" date="2024-01" db="EMBL/GenBank/DDBJ databases">
        <title>The genomes of 5 underutilized Papilionoideae crops provide insights into root nodulation and disease resistanc.</title>
        <authorList>
            <person name="Yuan L."/>
        </authorList>
    </citation>
    <scope>NUCLEOTIDE SEQUENCE [LARGE SCALE GENOMIC DNA]</scope>
    <source>
        <strain evidence="5">ZHUSHIDOU_FW_LH</strain>
        <tissue evidence="5">Leaf</tissue>
    </source>
</reference>
<dbReference type="Proteomes" id="UP001372338">
    <property type="component" value="Unassembled WGS sequence"/>
</dbReference>
<feature type="transmembrane region" description="Helical" evidence="3">
    <location>
        <begin position="292"/>
        <end position="314"/>
    </location>
</feature>
<dbReference type="Gene3D" id="1.10.510.10">
    <property type="entry name" value="Transferase(Phosphotransferase) domain 1"/>
    <property type="match status" value="1"/>
</dbReference>
<feature type="domain" description="Gnk2-homologous" evidence="4">
    <location>
        <begin position="149"/>
        <end position="262"/>
    </location>
</feature>
<sequence length="437" mass="48792">MSLIILMITKMFLFNINHVTQFLLFSLLLGSLTSAAPFYNGIYCPSNVNYQSNNNTIFQTNLNVLLSSLLSNATQGSPSYTTSMGLGTANSANGNYLCRGDVSSITCRDCVTAAVANITNLCPNKTESIIWYDECMVRYTRSYFSPLSIVPRLNLWVHKNISTLDLDNFNEWLLTFLGGLASQAANSQTAMKFSTGEENFTVKSSQQIRLYGLAQCMPGMTTHECEGCLVNASRTLPTCCEGRQGARALLAWCNIRYDSYRFYNTTGTSASLPPLLSPPPSSGKKKSEAGKIAVIVVIVVVPIILFCLGCYFILRRRTRKRYKTLLKENYDLDDLLSYAWSQWRDQTPLEILDKNIKESCDHSEVIKCIQVGLLCVQNKPDDRPTMAKVVSYFSSPEVELPFPADPNNYMHNQILQKMVAGESSSRSTEVNELTIPR</sequence>
<dbReference type="InterPro" id="IPR011009">
    <property type="entry name" value="Kinase-like_dom_sf"/>
</dbReference>
<comment type="caution">
    <text evidence="5">The sequence shown here is derived from an EMBL/GenBank/DDBJ whole genome shotgun (WGS) entry which is preliminary data.</text>
</comment>
<evidence type="ECO:0000256" key="1">
    <source>
        <dbReference type="ARBA" id="ARBA00022729"/>
    </source>
</evidence>
<protein>
    <recommendedName>
        <fullName evidence="4">Gnk2-homologous domain-containing protein</fullName>
    </recommendedName>
</protein>
<dbReference type="Gene3D" id="3.30.430.20">
    <property type="entry name" value="Gnk2 domain, C-X8-C-X2-C motif"/>
    <property type="match status" value="2"/>
</dbReference>
<keyword evidence="3" id="KW-1133">Transmembrane helix</keyword>
<dbReference type="PANTHER" id="PTHR32099">
    <property type="entry name" value="CYSTEINE-RICH REPEAT SECRETORY PROTEIN"/>
    <property type="match status" value="1"/>
</dbReference>
<keyword evidence="3" id="KW-0812">Transmembrane</keyword>